<name>A0A9K3NN81_HELAN</name>
<dbReference type="PANTHER" id="PTHR11461">
    <property type="entry name" value="SERINE PROTEASE INHIBITOR, SERPIN"/>
    <property type="match status" value="1"/>
</dbReference>
<evidence type="ECO:0000313" key="4">
    <source>
        <dbReference type="EMBL" id="KAF5806571.1"/>
    </source>
</evidence>
<dbReference type="PROSITE" id="PS00284">
    <property type="entry name" value="SERPIN"/>
    <property type="match status" value="1"/>
</dbReference>
<evidence type="ECO:0000313" key="5">
    <source>
        <dbReference type="Proteomes" id="UP000215914"/>
    </source>
</evidence>
<dbReference type="InterPro" id="IPR023796">
    <property type="entry name" value="Serpin_dom"/>
</dbReference>
<dbReference type="Gramene" id="mRNA:HanXRQr2_Chr05g0222981">
    <property type="protein sequence ID" value="CDS:HanXRQr2_Chr05g0222981.1"/>
    <property type="gene ID" value="HanXRQr2_Chr05g0222981"/>
</dbReference>
<reference evidence="4" key="2">
    <citation type="submission" date="2020-06" db="EMBL/GenBank/DDBJ databases">
        <title>Helianthus annuus Genome sequencing and assembly Release 2.</title>
        <authorList>
            <person name="Gouzy J."/>
            <person name="Langlade N."/>
            <person name="Munos S."/>
        </authorList>
    </citation>
    <scope>NUCLEOTIDE SEQUENCE</scope>
    <source>
        <tissue evidence="4">Leaves</tissue>
    </source>
</reference>
<dbReference type="GO" id="GO:0004867">
    <property type="term" value="F:serine-type endopeptidase inhibitor activity"/>
    <property type="evidence" value="ECO:0007669"/>
    <property type="project" value="InterPro"/>
</dbReference>
<comment type="similarity">
    <text evidence="1 2">Belongs to the serpin family.</text>
</comment>
<dbReference type="AlphaFoldDB" id="A0A9K3NN81"/>
<reference evidence="4" key="1">
    <citation type="journal article" date="2017" name="Nature">
        <title>The sunflower genome provides insights into oil metabolism, flowering and Asterid evolution.</title>
        <authorList>
            <person name="Badouin H."/>
            <person name="Gouzy J."/>
            <person name="Grassa C.J."/>
            <person name="Murat F."/>
            <person name="Staton S.E."/>
            <person name="Cottret L."/>
            <person name="Lelandais-Briere C."/>
            <person name="Owens G.L."/>
            <person name="Carrere S."/>
            <person name="Mayjonade B."/>
            <person name="Legrand L."/>
            <person name="Gill N."/>
            <person name="Kane N.C."/>
            <person name="Bowers J.E."/>
            <person name="Hubner S."/>
            <person name="Bellec A."/>
            <person name="Berard A."/>
            <person name="Berges H."/>
            <person name="Blanchet N."/>
            <person name="Boniface M.C."/>
            <person name="Brunel D."/>
            <person name="Catrice O."/>
            <person name="Chaidir N."/>
            <person name="Claudel C."/>
            <person name="Donnadieu C."/>
            <person name="Faraut T."/>
            <person name="Fievet G."/>
            <person name="Helmstetter N."/>
            <person name="King M."/>
            <person name="Knapp S.J."/>
            <person name="Lai Z."/>
            <person name="Le Paslier M.C."/>
            <person name="Lippi Y."/>
            <person name="Lorenzon L."/>
            <person name="Mandel J.R."/>
            <person name="Marage G."/>
            <person name="Marchand G."/>
            <person name="Marquand E."/>
            <person name="Bret-Mestries E."/>
            <person name="Morien E."/>
            <person name="Nambeesan S."/>
            <person name="Nguyen T."/>
            <person name="Pegot-Espagnet P."/>
            <person name="Pouilly N."/>
            <person name="Raftis F."/>
            <person name="Sallet E."/>
            <person name="Schiex T."/>
            <person name="Thomas J."/>
            <person name="Vandecasteele C."/>
            <person name="Vares D."/>
            <person name="Vear F."/>
            <person name="Vautrin S."/>
            <person name="Crespi M."/>
            <person name="Mangin B."/>
            <person name="Burke J.M."/>
            <person name="Salse J."/>
            <person name="Munos S."/>
            <person name="Vincourt P."/>
            <person name="Rieseberg L.H."/>
            <person name="Langlade N.B."/>
        </authorList>
    </citation>
    <scope>NUCLEOTIDE SEQUENCE</scope>
    <source>
        <tissue evidence="4">Leaves</tissue>
    </source>
</reference>
<keyword evidence="5" id="KW-1185">Reference proteome</keyword>
<dbReference type="InterPro" id="IPR042178">
    <property type="entry name" value="Serpin_sf_1"/>
</dbReference>
<dbReference type="Gene3D" id="2.30.39.10">
    <property type="entry name" value="Alpha-1-antitrypsin, domain 1"/>
    <property type="match status" value="1"/>
</dbReference>
<dbReference type="Pfam" id="PF00079">
    <property type="entry name" value="Serpin"/>
    <property type="match status" value="1"/>
</dbReference>
<gene>
    <name evidence="4" type="ORF">HanXRQr2_Chr05g0222981</name>
</gene>
<evidence type="ECO:0000256" key="1">
    <source>
        <dbReference type="ARBA" id="ARBA00009500"/>
    </source>
</evidence>
<dbReference type="CDD" id="cd02043">
    <property type="entry name" value="serpinP_plants"/>
    <property type="match status" value="1"/>
</dbReference>
<feature type="domain" description="Serpin" evidence="3">
    <location>
        <begin position="1"/>
        <end position="257"/>
    </location>
</feature>
<dbReference type="GO" id="GO:0005615">
    <property type="term" value="C:extracellular space"/>
    <property type="evidence" value="ECO:0000318"/>
    <property type="project" value="GO_Central"/>
</dbReference>
<dbReference type="InterPro" id="IPR000215">
    <property type="entry name" value="Serpin_fam"/>
</dbReference>
<dbReference type="Gene3D" id="3.30.497.10">
    <property type="entry name" value="Antithrombin, subunit I, domain 2"/>
    <property type="match status" value="1"/>
</dbReference>
<dbReference type="InterPro" id="IPR023795">
    <property type="entry name" value="Serpin_CS"/>
</dbReference>
<protein>
    <submittedName>
        <fullName evidence="4">Serpin family protein</fullName>
    </submittedName>
</protein>
<dbReference type="SUPFAM" id="SSF56574">
    <property type="entry name" value="Serpins"/>
    <property type="match status" value="1"/>
</dbReference>
<proteinExistence type="inferred from homology"/>
<organism evidence="4 5">
    <name type="scientific">Helianthus annuus</name>
    <name type="common">Common sunflower</name>
    <dbReference type="NCBI Taxonomy" id="4232"/>
    <lineage>
        <taxon>Eukaryota</taxon>
        <taxon>Viridiplantae</taxon>
        <taxon>Streptophyta</taxon>
        <taxon>Embryophyta</taxon>
        <taxon>Tracheophyta</taxon>
        <taxon>Spermatophyta</taxon>
        <taxon>Magnoliopsida</taxon>
        <taxon>eudicotyledons</taxon>
        <taxon>Gunneridae</taxon>
        <taxon>Pentapetalae</taxon>
        <taxon>asterids</taxon>
        <taxon>campanulids</taxon>
        <taxon>Asterales</taxon>
        <taxon>Asteraceae</taxon>
        <taxon>Asteroideae</taxon>
        <taxon>Heliantheae alliance</taxon>
        <taxon>Heliantheae</taxon>
        <taxon>Helianthus</taxon>
    </lineage>
</organism>
<evidence type="ECO:0000259" key="3">
    <source>
        <dbReference type="SMART" id="SM00093"/>
    </source>
</evidence>
<sequence length="257" mass="28869">MKADEVAKEVDLWAAKQTNGLIKGVLPANVVSSRTGLLFANAVYFKGAWSKKFDESMTEKFDFHHLNGNKVRVPFMTSKEKQFVCEFSDFKVLGLRYLQGKGDHKFTMYFYLPDAKDGLPSLIQKIGITPDFLDNHIPYTAVPVGKFLIPKFKIAFEFEASNMLKELGIVLPFRYGDDLTEIGNSSTGESPFVSGIHHKSFVEVNEEGTEVAAVTRAGFRTCDRPSYKKVDFVADHPFLYVIREDVTGVVLFMGQVV</sequence>
<dbReference type="Proteomes" id="UP000215914">
    <property type="component" value="Unassembled WGS sequence"/>
</dbReference>
<dbReference type="EMBL" id="MNCJ02000320">
    <property type="protein sequence ID" value="KAF5806571.1"/>
    <property type="molecule type" value="Genomic_DNA"/>
</dbReference>
<dbReference type="InterPro" id="IPR036186">
    <property type="entry name" value="Serpin_sf"/>
</dbReference>
<dbReference type="SMART" id="SM00093">
    <property type="entry name" value="SERPIN"/>
    <property type="match status" value="1"/>
</dbReference>
<dbReference type="InterPro" id="IPR042185">
    <property type="entry name" value="Serpin_sf_2"/>
</dbReference>
<dbReference type="PANTHER" id="PTHR11461:SF211">
    <property type="entry name" value="GH10112P-RELATED"/>
    <property type="match status" value="1"/>
</dbReference>
<comment type="caution">
    <text evidence="4">The sequence shown here is derived from an EMBL/GenBank/DDBJ whole genome shotgun (WGS) entry which is preliminary data.</text>
</comment>
<evidence type="ECO:0000256" key="2">
    <source>
        <dbReference type="RuleBase" id="RU000411"/>
    </source>
</evidence>
<accession>A0A9K3NN81</accession>